<keyword evidence="9" id="KW-1185">Reference proteome</keyword>
<evidence type="ECO:0000256" key="2">
    <source>
        <dbReference type="ARBA" id="ARBA00022737"/>
    </source>
</evidence>
<feature type="non-terminal residue" evidence="8">
    <location>
        <position position="1"/>
    </location>
</feature>
<feature type="domain" description="Sushi" evidence="7">
    <location>
        <begin position="160"/>
        <end position="217"/>
    </location>
</feature>
<feature type="signal peptide" evidence="6">
    <location>
        <begin position="1"/>
        <end position="23"/>
    </location>
</feature>
<evidence type="ECO:0000256" key="5">
    <source>
        <dbReference type="PROSITE-ProRule" id="PRU00302"/>
    </source>
</evidence>
<accession>A0ABR3LFT0</accession>
<name>A0ABR3LFT0_9TELE</name>
<dbReference type="InterPro" id="IPR035976">
    <property type="entry name" value="Sushi/SCR/CCP_sf"/>
</dbReference>
<reference evidence="8 9" key="1">
    <citation type="submission" date="2023-09" db="EMBL/GenBank/DDBJ databases">
        <authorList>
            <person name="Wang M."/>
        </authorList>
    </citation>
    <scope>NUCLEOTIDE SEQUENCE [LARGE SCALE GENOMIC DNA]</scope>
    <source>
        <strain evidence="8">GT-2023</strain>
        <tissue evidence="8">Liver</tissue>
    </source>
</reference>
<evidence type="ECO:0000256" key="6">
    <source>
        <dbReference type="SAM" id="SignalP"/>
    </source>
</evidence>
<keyword evidence="2" id="KW-0677">Repeat</keyword>
<dbReference type="InterPro" id="IPR000436">
    <property type="entry name" value="Sushi_SCR_CCP_dom"/>
</dbReference>
<evidence type="ECO:0000256" key="1">
    <source>
        <dbReference type="ARBA" id="ARBA00022659"/>
    </source>
</evidence>
<gene>
    <name evidence="8" type="ORF">QQF64_018702</name>
</gene>
<dbReference type="Proteomes" id="UP001558613">
    <property type="component" value="Unassembled WGS sequence"/>
</dbReference>
<comment type="caution">
    <text evidence="5">Lacks conserved residue(s) required for the propagation of feature annotation.</text>
</comment>
<keyword evidence="4" id="KW-0325">Glycoprotein</keyword>
<feature type="disulfide bond" evidence="5">
    <location>
        <begin position="162"/>
        <end position="205"/>
    </location>
</feature>
<organism evidence="8 9">
    <name type="scientific">Cirrhinus molitorella</name>
    <name type="common">mud carp</name>
    <dbReference type="NCBI Taxonomy" id="172907"/>
    <lineage>
        <taxon>Eukaryota</taxon>
        <taxon>Metazoa</taxon>
        <taxon>Chordata</taxon>
        <taxon>Craniata</taxon>
        <taxon>Vertebrata</taxon>
        <taxon>Euteleostomi</taxon>
        <taxon>Actinopterygii</taxon>
        <taxon>Neopterygii</taxon>
        <taxon>Teleostei</taxon>
        <taxon>Ostariophysi</taxon>
        <taxon>Cypriniformes</taxon>
        <taxon>Cyprinidae</taxon>
        <taxon>Labeoninae</taxon>
        <taxon>Labeonini</taxon>
        <taxon>Cirrhinus</taxon>
    </lineage>
</organism>
<evidence type="ECO:0000313" key="9">
    <source>
        <dbReference type="Proteomes" id="UP001558613"/>
    </source>
</evidence>
<sequence>LKMKFCQIFLFLLLMIVDVSTNAQEVTCEAEQLINVVILIGHPSTAPPYKPRHILVFRCTDLNLKMHGQQTIECLSNGKWNHPYPKCVEVTCNLNTRENNIKMEQFPDFECPVKPGYNLTFSCNGQGLILKGQREITCQSNGEWSSPFPTCEDKHTEEEVHCDRPPSVENAVITSTSEELYVDGSNVTYECQSSFSMRGQSTVFCHNGTWEKTPKCE</sequence>
<protein>
    <recommendedName>
        <fullName evidence="7">Sushi domain-containing protein</fullName>
    </recommendedName>
</protein>
<dbReference type="Pfam" id="PF00084">
    <property type="entry name" value="Sushi"/>
    <property type="match status" value="3"/>
</dbReference>
<keyword evidence="1 5" id="KW-0768">Sushi</keyword>
<evidence type="ECO:0000259" key="7">
    <source>
        <dbReference type="PROSITE" id="PS50923"/>
    </source>
</evidence>
<comment type="caution">
    <text evidence="8">The sequence shown here is derived from an EMBL/GenBank/DDBJ whole genome shotgun (WGS) entry which is preliminary data.</text>
</comment>
<dbReference type="InterPro" id="IPR050350">
    <property type="entry name" value="Compl-Cell_Adhes-Reg"/>
</dbReference>
<evidence type="ECO:0000256" key="4">
    <source>
        <dbReference type="ARBA" id="ARBA00023180"/>
    </source>
</evidence>
<dbReference type="PANTHER" id="PTHR19325">
    <property type="entry name" value="COMPLEMENT COMPONENT-RELATED SUSHI DOMAIN-CONTAINING"/>
    <property type="match status" value="1"/>
</dbReference>
<feature type="chain" id="PRO_5047011588" description="Sushi domain-containing protein" evidence="6">
    <location>
        <begin position="24"/>
        <end position="217"/>
    </location>
</feature>
<feature type="domain" description="Sushi" evidence="7">
    <location>
        <begin position="26"/>
        <end position="89"/>
    </location>
</feature>
<dbReference type="EMBL" id="JAYMGO010000022">
    <property type="protein sequence ID" value="KAL1250906.1"/>
    <property type="molecule type" value="Genomic_DNA"/>
</dbReference>
<dbReference type="PROSITE" id="PS50923">
    <property type="entry name" value="SUSHI"/>
    <property type="match status" value="3"/>
</dbReference>
<evidence type="ECO:0000313" key="8">
    <source>
        <dbReference type="EMBL" id="KAL1250906.1"/>
    </source>
</evidence>
<keyword evidence="6" id="KW-0732">Signal</keyword>
<dbReference type="CDD" id="cd00033">
    <property type="entry name" value="CCP"/>
    <property type="match status" value="3"/>
</dbReference>
<keyword evidence="3 5" id="KW-1015">Disulfide bond</keyword>
<dbReference type="SMART" id="SM00032">
    <property type="entry name" value="CCP"/>
    <property type="match status" value="3"/>
</dbReference>
<feature type="non-terminal residue" evidence="8">
    <location>
        <position position="217"/>
    </location>
</feature>
<dbReference type="PANTHER" id="PTHR19325:SF575">
    <property type="entry name" value="LOCOMOTION-RELATED PROTEIN HIKARU GENKI"/>
    <property type="match status" value="1"/>
</dbReference>
<dbReference type="SUPFAM" id="SSF57535">
    <property type="entry name" value="Complement control module/SCR domain"/>
    <property type="match status" value="3"/>
</dbReference>
<dbReference type="Gene3D" id="2.10.70.10">
    <property type="entry name" value="Complement Module, domain 1"/>
    <property type="match status" value="3"/>
</dbReference>
<proteinExistence type="predicted"/>
<evidence type="ECO:0000256" key="3">
    <source>
        <dbReference type="ARBA" id="ARBA00023157"/>
    </source>
</evidence>
<feature type="domain" description="Sushi" evidence="7">
    <location>
        <begin position="90"/>
        <end position="153"/>
    </location>
</feature>